<dbReference type="Gene3D" id="3.40.710.10">
    <property type="entry name" value="DD-peptidase/beta-lactamase superfamily"/>
    <property type="match status" value="1"/>
</dbReference>
<reference evidence="2" key="1">
    <citation type="journal article" date="2015" name="Nature">
        <title>Complex archaea that bridge the gap between prokaryotes and eukaryotes.</title>
        <authorList>
            <person name="Spang A."/>
            <person name="Saw J.H."/>
            <person name="Jorgensen S.L."/>
            <person name="Zaremba-Niedzwiedzka K."/>
            <person name="Martijn J."/>
            <person name="Lind A.E."/>
            <person name="van Eijk R."/>
            <person name="Schleper C."/>
            <person name="Guy L."/>
            <person name="Ettema T.J."/>
        </authorList>
    </citation>
    <scope>NUCLEOTIDE SEQUENCE</scope>
</reference>
<evidence type="ECO:0000313" key="2">
    <source>
        <dbReference type="EMBL" id="KKN34660.1"/>
    </source>
</evidence>
<dbReference type="PANTHER" id="PTHR43283:SF7">
    <property type="entry name" value="BETA-LACTAMASE-RELATED DOMAIN-CONTAINING PROTEIN"/>
    <property type="match status" value="1"/>
</dbReference>
<sequence>MHNLHSLVDSSPKTLHSRGNPQPLSRYGAWLFLASVLIFPLTAVAAGQKALKNDLPVDTPENQQVDSRPLVQLSEWLREEGYDIRSLLVVKNGKLVFERYTNELTRDHNYELYSVTKTVVALLAGMLIEEDRIDLDDDIASVITNYRPDLAKQVADKNAIQLRHVLSMSSGLAYDFAPENDPIYFGSPDRLKLIADTDTRFAPGSDFEYTDVNPVFAAAMLSAAAGKPIQEYAEEKLFRPLDMKNYNWDRADEQGLVSAGWGLRLRPIDMAKLGMLIINNGNWQGEQLVPTAWIEKMSTPQAARDFGYYLWINHIVDTEPSFTMMGFKGQFVTMLPEQNTVVAMTGMLPIEGGLRHAKNVRIFRDIINDYIIPSLSAEAFVANAAEQKALSEELAASLASHPDPGVFVDPTDTPQR</sequence>
<dbReference type="EMBL" id="LAZR01002092">
    <property type="protein sequence ID" value="KKN34660.1"/>
    <property type="molecule type" value="Genomic_DNA"/>
</dbReference>
<dbReference type="InterPro" id="IPR050789">
    <property type="entry name" value="Diverse_Enzym_Activities"/>
</dbReference>
<accession>A0A0F9PSI0</accession>
<gene>
    <name evidence="2" type="ORF">LCGC14_0791430</name>
</gene>
<comment type="caution">
    <text evidence="2">The sequence shown here is derived from an EMBL/GenBank/DDBJ whole genome shotgun (WGS) entry which is preliminary data.</text>
</comment>
<evidence type="ECO:0000259" key="1">
    <source>
        <dbReference type="Pfam" id="PF00144"/>
    </source>
</evidence>
<name>A0A0F9PSI0_9ZZZZ</name>
<proteinExistence type="predicted"/>
<dbReference type="SUPFAM" id="SSF56601">
    <property type="entry name" value="beta-lactamase/transpeptidase-like"/>
    <property type="match status" value="1"/>
</dbReference>
<dbReference type="PANTHER" id="PTHR43283">
    <property type="entry name" value="BETA-LACTAMASE-RELATED"/>
    <property type="match status" value="1"/>
</dbReference>
<dbReference type="InterPro" id="IPR012338">
    <property type="entry name" value="Beta-lactam/transpept-like"/>
</dbReference>
<dbReference type="Pfam" id="PF00144">
    <property type="entry name" value="Beta-lactamase"/>
    <property type="match status" value="1"/>
</dbReference>
<dbReference type="InterPro" id="IPR001466">
    <property type="entry name" value="Beta-lactam-related"/>
</dbReference>
<organism evidence="2">
    <name type="scientific">marine sediment metagenome</name>
    <dbReference type="NCBI Taxonomy" id="412755"/>
    <lineage>
        <taxon>unclassified sequences</taxon>
        <taxon>metagenomes</taxon>
        <taxon>ecological metagenomes</taxon>
    </lineage>
</organism>
<feature type="domain" description="Beta-lactamase-related" evidence="1">
    <location>
        <begin position="86"/>
        <end position="344"/>
    </location>
</feature>
<protein>
    <recommendedName>
        <fullName evidence="1">Beta-lactamase-related domain-containing protein</fullName>
    </recommendedName>
</protein>
<dbReference type="AlphaFoldDB" id="A0A0F9PSI0"/>